<evidence type="ECO:0000256" key="1">
    <source>
        <dbReference type="SAM" id="Phobius"/>
    </source>
</evidence>
<dbReference type="STRING" id="1619037.UT67_C0012G0006"/>
<reference evidence="2 3" key="1">
    <citation type="journal article" date="2015" name="Nature">
        <title>rRNA introns, odd ribosomes, and small enigmatic genomes across a large radiation of phyla.</title>
        <authorList>
            <person name="Brown C.T."/>
            <person name="Hug L.A."/>
            <person name="Thomas B.C."/>
            <person name="Sharon I."/>
            <person name="Castelle C.J."/>
            <person name="Singh A."/>
            <person name="Wilkins M.J."/>
            <person name="Williams K.H."/>
            <person name="Banfield J.F."/>
        </authorList>
    </citation>
    <scope>NUCLEOTIDE SEQUENCE [LARGE SCALE GENOMIC DNA]</scope>
</reference>
<dbReference type="Proteomes" id="UP000034855">
    <property type="component" value="Unassembled WGS sequence"/>
</dbReference>
<dbReference type="AlphaFoldDB" id="A0A0G0Q365"/>
<sequence length="171" mass="19369">MDLSIIKIKNMNLKKFFSCERASDKTRQSKVFKAIFIILGAIIIFLFGFNAGKLIGYKKARFSYKWGENYHRNFAGPKSGFFGEASRGFKNDDYTNAHGVFGFIVKIEDRLIVVNGSDNIEKAIIVSDKTKIINLRNVIKTSDLKIDDQVVVIGSPNDQGQIEAKLIRIFH</sequence>
<dbReference type="EMBL" id="LBXR01000012">
    <property type="protein sequence ID" value="KKR34563.1"/>
    <property type="molecule type" value="Genomic_DNA"/>
</dbReference>
<keyword evidence="1" id="KW-1133">Transmembrane helix</keyword>
<name>A0A0G0Q365_9BACT</name>
<organism evidence="2 3">
    <name type="scientific">Candidatus Magasanikbacteria bacterium GW2011_GWA2_40_10</name>
    <dbReference type="NCBI Taxonomy" id="1619037"/>
    <lineage>
        <taxon>Bacteria</taxon>
        <taxon>Candidatus Magasanikiibacteriota</taxon>
    </lineage>
</organism>
<comment type="caution">
    <text evidence="2">The sequence shown here is derived from an EMBL/GenBank/DDBJ whole genome shotgun (WGS) entry which is preliminary data.</text>
</comment>
<gene>
    <name evidence="2" type="ORF">UT67_C0012G0006</name>
</gene>
<evidence type="ECO:0000313" key="2">
    <source>
        <dbReference type="EMBL" id="KKR34563.1"/>
    </source>
</evidence>
<keyword evidence="1" id="KW-0472">Membrane</keyword>
<keyword evidence="1" id="KW-0812">Transmembrane</keyword>
<proteinExistence type="predicted"/>
<feature type="transmembrane region" description="Helical" evidence="1">
    <location>
        <begin position="31"/>
        <end position="49"/>
    </location>
</feature>
<accession>A0A0G0Q365</accession>
<evidence type="ECO:0008006" key="4">
    <source>
        <dbReference type="Google" id="ProtNLM"/>
    </source>
</evidence>
<protein>
    <recommendedName>
        <fullName evidence="4">DUF5666 domain-containing protein</fullName>
    </recommendedName>
</protein>
<evidence type="ECO:0000313" key="3">
    <source>
        <dbReference type="Proteomes" id="UP000034855"/>
    </source>
</evidence>